<accession>F4RLD3</accession>
<dbReference type="OrthoDB" id="426718at2759"/>
<protein>
    <submittedName>
        <fullName evidence="8">Lipase class 3</fullName>
    </submittedName>
</protein>
<dbReference type="GO" id="GO:0006629">
    <property type="term" value="P:lipid metabolic process"/>
    <property type="evidence" value="ECO:0007669"/>
    <property type="project" value="InterPro"/>
</dbReference>
<dbReference type="InterPro" id="IPR002921">
    <property type="entry name" value="Fungal_lipase-type"/>
</dbReference>
<dbReference type="EMBL" id="GL883106">
    <property type="protein sequence ID" value="EGG06888.1"/>
    <property type="molecule type" value="Genomic_DNA"/>
</dbReference>
<proteinExistence type="inferred from homology"/>
<dbReference type="KEGG" id="mlr:MELLADRAFT_123891"/>
<dbReference type="SUPFAM" id="SSF53474">
    <property type="entry name" value="alpha/beta-Hydrolases"/>
    <property type="match status" value="1"/>
</dbReference>
<comment type="catalytic activity">
    <reaction evidence="4">
        <text>a monoacylglycerol + H2O = glycerol + a fatty acid + H(+)</text>
        <dbReference type="Rhea" id="RHEA:15245"/>
        <dbReference type="ChEBI" id="CHEBI:15377"/>
        <dbReference type="ChEBI" id="CHEBI:15378"/>
        <dbReference type="ChEBI" id="CHEBI:17408"/>
        <dbReference type="ChEBI" id="CHEBI:17754"/>
        <dbReference type="ChEBI" id="CHEBI:28868"/>
    </reaction>
</comment>
<keyword evidence="6" id="KW-0472">Membrane</keyword>
<dbReference type="CDD" id="cd00519">
    <property type="entry name" value="Lipase_3"/>
    <property type="match status" value="1"/>
</dbReference>
<keyword evidence="6" id="KW-0812">Transmembrane</keyword>
<sequence length="647" mass="73742">MRTLSLSESWEKRKTHRVKLPRIGSRYRFLYDDDPAREINEEIAKRGGNILGVAENSYFVQIYDDLTHLQQSILKQHAKDVATSAKERDTWSARIKSNPTNLLFVSTIRLLFRNFILLCGQPLSFITRPFDTLYEVLFFGTVYTALFFSNWLFLLFKIFRVRKWVSNIGHEHGDGLSVINWANIIDLDTLDIFTRKRDVFSNARATFAGNFKSYVEDRPGLDQYLEESDKPLKFDIDVARAILLMCAVVYERNTAFVQKAAEASLSHNIPNEELVFLLKSEEPMLRIADEWGLDFIAIADFRSLSGPFIGAFYQIDPNVLSHDQQPYIVLVVKGTSLDAFGEWVMDATASFESCSDFLGAGMAHEGFYDALFPAKNSGQKLIEEIAGVAWRDNAKKTNLFIGGHSLGAGIASLLYARMLESPEDLGDKIVLRDAYTFGTPRVCDAKLASRFDYNLNRPVNRGRQLWRVANRSRSSWVGDIVTHVPPGYADNRELRGALQDASYFSYAAIGIRLRTSPHTSRGLRLMNTDLEEYHQPNGRKPFHSIDDTPVGFESIACKSEDEAAYQFSRFKEESQYNFPRDLVQLSMEIVGTFLPFVHDHFPASYLEALDRMHGTITIGEKKRAAREQRDQETQNRRSKSEADIKVL</sequence>
<keyword evidence="1" id="KW-1015">Disulfide bond</keyword>
<dbReference type="InParanoid" id="F4RLD3"/>
<evidence type="ECO:0000259" key="7">
    <source>
        <dbReference type="Pfam" id="PF01764"/>
    </source>
</evidence>
<evidence type="ECO:0000256" key="4">
    <source>
        <dbReference type="ARBA" id="ARBA00048461"/>
    </source>
</evidence>
<dbReference type="Gene3D" id="3.40.50.1820">
    <property type="entry name" value="alpha/beta hydrolase"/>
    <property type="match status" value="1"/>
</dbReference>
<dbReference type="HOGENOM" id="CLU_029867_0_0_1"/>
<evidence type="ECO:0000256" key="3">
    <source>
        <dbReference type="ARBA" id="ARBA00047591"/>
    </source>
</evidence>
<dbReference type="InterPro" id="IPR051218">
    <property type="entry name" value="Sec_MonoDiacylglyc_Lipase"/>
</dbReference>
<evidence type="ECO:0000313" key="9">
    <source>
        <dbReference type="Proteomes" id="UP000001072"/>
    </source>
</evidence>
<feature type="domain" description="Fungal lipase-type" evidence="7">
    <location>
        <begin position="329"/>
        <end position="486"/>
    </location>
</feature>
<evidence type="ECO:0000313" key="8">
    <source>
        <dbReference type="EMBL" id="EGG06888.1"/>
    </source>
</evidence>
<dbReference type="Proteomes" id="UP000001072">
    <property type="component" value="Unassembled WGS sequence"/>
</dbReference>
<dbReference type="GeneID" id="18926518"/>
<dbReference type="STRING" id="747676.F4RLD3"/>
<dbReference type="PANTHER" id="PTHR45856">
    <property type="entry name" value="ALPHA/BETA-HYDROLASES SUPERFAMILY PROTEIN"/>
    <property type="match status" value="1"/>
</dbReference>
<dbReference type="PANTHER" id="PTHR45856:SF24">
    <property type="entry name" value="FUNGAL LIPASE-LIKE DOMAIN-CONTAINING PROTEIN"/>
    <property type="match status" value="1"/>
</dbReference>
<dbReference type="Pfam" id="PF01764">
    <property type="entry name" value="Lipase_3"/>
    <property type="match status" value="1"/>
</dbReference>
<comment type="similarity">
    <text evidence="2">Belongs to the AB hydrolase superfamily. Lipase family. Class 3 subfamily.</text>
</comment>
<gene>
    <name evidence="8" type="ORF">MELLADRAFT_123891</name>
</gene>
<feature type="transmembrane region" description="Helical" evidence="6">
    <location>
        <begin position="136"/>
        <end position="156"/>
    </location>
</feature>
<evidence type="ECO:0000256" key="6">
    <source>
        <dbReference type="SAM" id="Phobius"/>
    </source>
</evidence>
<dbReference type="RefSeq" id="XP_007409848.1">
    <property type="nucleotide sequence ID" value="XM_007409786.1"/>
</dbReference>
<evidence type="ECO:0000256" key="2">
    <source>
        <dbReference type="ARBA" id="ARBA00043996"/>
    </source>
</evidence>
<name>F4RLD3_MELLP</name>
<organism evidence="9">
    <name type="scientific">Melampsora larici-populina (strain 98AG31 / pathotype 3-4-7)</name>
    <name type="common">Poplar leaf rust fungus</name>
    <dbReference type="NCBI Taxonomy" id="747676"/>
    <lineage>
        <taxon>Eukaryota</taxon>
        <taxon>Fungi</taxon>
        <taxon>Dikarya</taxon>
        <taxon>Basidiomycota</taxon>
        <taxon>Pucciniomycotina</taxon>
        <taxon>Pucciniomycetes</taxon>
        <taxon>Pucciniales</taxon>
        <taxon>Melampsoraceae</taxon>
        <taxon>Melampsora</taxon>
    </lineage>
</organism>
<comment type="catalytic activity">
    <reaction evidence="3">
        <text>a diacylglycerol + H2O = a monoacylglycerol + a fatty acid + H(+)</text>
        <dbReference type="Rhea" id="RHEA:32731"/>
        <dbReference type="ChEBI" id="CHEBI:15377"/>
        <dbReference type="ChEBI" id="CHEBI:15378"/>
        <dbReference type="ChEBI" id="CHEBI:17408"/>
        <dbReference type="ChEBI" id="CHEBI:18035"/>
        <dbReference type="ChEBI" id="CHEBI:28868"/>
    </reaction>
</comment>
<dbReference type="VEuPathDB" id="FungiDB:MELLADRAFT_123891"/>
<feature type="region of interest" description="Disordered" evidence="5">
    <location>
        <begin position="620"/>
        <end position="647"/>
    </location>
</feature>
<reference evidence="9" key="1">
    <citation type="journal article" date="2011" name="Proc. Natl. Acad. Sci. U.S.A.">
        <title>Obligate biotrophy features unraveled by the genomic analysis of rust fungi.</title>
        <authorList>
            <person name="Duplessis S."/>
            <person name="Cuomo C.A."/>
            <person name="Lin Y.-C."/>
            <person name="Aerts A."/>
            <person name="Tisserant E."/>
            <person name="Veneault-Fourrey C."/>
            <person name="Joly D.L."/>
            <person name="Hacquard S."/>
            <person name="Amselem J."/>
            <person name="Cantarel B.L."/>
            <person name="Chiu R."/>
            <person name="Coutinho P.M."/>
            <person name="Feau N."/>
            <person name="Field M."/>
            <person name="Frey P."/>
            <person name="Gelhaye E."/>
            <person name="Goldberg J."/>
            <person name="Grabherr M.G."/>
            <person name="Kodira C.D."/>
            <person name="Kohler A."/>
            <person name="Kuees U."/>
            <person name="Lindquist E.A."/>
            <person name="Lucas S.M."/>
            <person name="Mago R."/>
            <person name="Mauceli E."/>
            <person name="Morin E."/>
            <person name="Murat C."/>
            <person name="Pangilinan J.L."/>
            <person name="Park R."/>
            <person name="Pearson M."/>
            <person name="Quesneville H."/>
            <person name="Rouhier N."/>
            <person name="Sakthikumar S."/>
            <person name="Salamov A.A."/>
            <person name="Schmutz J."/>
            <person name="Selles B."/>
            <person name="Shapiro H."/>
            <person name="Tanguay P."/>
            <person name="Tuskan G.A."/>
            <person name="Henrissat B."/>
            <person name="Van de Peer Y."/>
            <person name="Rouze P."/>
            <person name="Ellis J.G."/>
            <person name="Dodds P.N."/>
            <person name="Schein J.E."/>
            <person name="Zhong S."/>
            <person name="Hamelin R.C."/>
            <person name="Grigoriev I.V."/>
            <person name="Szabo L.J."/>
            <person name="Martin F."/>
        </authorList>
    </citation>
    <scope>NUCLEOTIDE SEQUENCE [LARGE SCALE GENOMIC DNA]</scope>
    <source>
        <strain evidence="9">98AG31 / pathotype 3-4-7</strain>
    </source>
</reference>
<dbReference type="InterPro" id="IPR029058">
    <property type="entry name" value="AB_hydrolase_fold"/>
</dbReference>
<keyword evidence="9" id="KW-1185">Reference proteome</keyword>
<evidence type="ECO:0000256" key="1">
    <source>
        <dbReference type="ARBA" id="ARBA00023157"/>
    </source>
</evidence>
<keyword evidence="6" id="KW-1133">Transmembrane helix</keyword>
<dbReference type="AlphaFoldDB" id="F4RLD3"/>
<dbReference type="eggNOG" id="ENOG502S1XT">
    <property type="taxonomic scope" value="Eukaryota"/>
</dbReference>
<evidence type="ECO:0000256" key="5">
    <source>
        <dbReference type="SAM" id="MobiDB-lite"/>
    </source>
</evidence>